<dbReference type="Gene3D" id="3.40.850.10">
    <property type="entry name" value="Kinesin motor domain"/>
    <property type="match status" value="1"/>
</dbReference>
<keyword evidence="3" id="KW-0067">ATP-binding</keyword>
<dbReference type="InterPro" id="IPR036961">
    <property type="entry name" value="Kinesin_motor_dom_sf"/>
</dbReference>
<dbReference type="Pfam" id="PF00225">
    <property type="entry name" value="Kinesin"/>
    <property type="match status" value="1"/>
</dbReference>
<reference evidence="7" key="3">
    <citation type="submission" date="2025-09" db="UniProtKB">
        <authorList>
            <consortium name="Ensembl"/>
        </authorList>
    </citation>
    <scope>IDENTIFICATION</scope>
</reference>
<comment type="caution">
    <text evidence="5">Lacks conserved residue(s) required for the propagation of feature annotation.</text>
</comment>
<evidence type="ECO:0000256" key="5">
    <source>
        <dbReference type="PROSITE-ProRule" id="PRU00283"/>
    </source>
</evidence>
<dbReference type="GO" id="GO:0008017">
    <property type="term" value="F:microtubule binding"/>
    <property type="evidence" value="ECO:0007669"/>
    <property type="project" value="InterPro"/>
</dbReference>
<feature type="domain" description="Kinesin motor" evidence="6">
    <location>
        <begin position="15"/>
        <end position="105"/>
    </location>
</feature>
<evidence type="ECO:0000256" key="2">
    <source>
        <dbReference type="ARBA" id="ARBA00022741"/>
    </source>
</evidence>
<organism evidence="7 8">
    <name type="scientific">Anabas testudineus</name>
    <name type="common">Climbing perch</name>
    <name type="synonym">Anthias testudineus</name>
    <dbReference type="NCBI Taxonomy" id="64144"/>
    <lineage>
        <taxon>Eukaryota</taxon>
        <taxon>Metazoa</taxon>
        <taxon>Chordata</taxon>
        <taxon>Craniata</taxon>
        <taxon>Vertebrata</taxon>
        <taxon>Euteleostomi</taxon>
        <taxon>Actinopterygii</taxon>
        <taxon>Neopterygii</taxon>
        <taxon>Teleostei</taxon>
        <taxon>Neoteleostei</taxon>
        <taxon>Acanthomorphata</taxon>
        <taxon>Anabantaria</taxon>
        <taxon>Anabantiformes</taxon>
        <taxon>Anabantoidei</taxon>
        <taxon>Anabantidae</taxon>
        <taxon>Anabas</taxon>
    </lineage>
</organism>
<dbReference type="AlphaFoldDB" id="A0AAQ6IEE9"/>
<name>A0AAQ6IEE9_ANATE</name>
<evidence type="ECO:0000313" key="8">
    <source>
        <dbReference type="Proteomes" id="UP000265040"/>
    </source>
</evidence>
<dbReference type="GO" id="GO:0005874">
    <property type="term" value="C:microtubule"/>
    <property type="evidence" value="ECO:0007669"/>
    <property type="project" value="TreeGrafter"/>
</dbReference>
<dbReference type="GO" id="GO:0003777">
    <property type="term" value="F:microtubule motor activity"/>
    <property type="evidence" value="ECO:0007669"/>
    <property type="project" value="InterPro"/>
</dbReference>
<dbReference type="PANTHER" id="PTHR47971">
    <property type="entry name" value="KINESIN-RELATED PROTEIN 6"/>
    <property type="match status" value="1"/>
</dbReference>
<dbReference type="InterPro" id="IPR027417">
    <property type="entry name" value="P-loop_NTPase"/>
</dbReference>
<dbReference type="SUPFAM" id="SSF52540">
    <property type="entry name" value="P-loop containing nucleoside triphosphate hydrolases"/>
    <property type="match status" value="1"/>
</dbReference>
<protein>
    <recommendedName>
        <fullName evidence="6">Kinesin motor domain-containing protein</fullName>
    </recommendedName>
</protein>
<sequence>SSLPALNKKRAGDQRISVCVRKRPLTHAESRKGEADVVTTPGGECVIVHEGKEAVDLTQYILQHRFYFDQVFGEDSSNEEVYHRTAYPLVQHMLSGYVSTVVVIV</sequence>
<reference evidence="7" key="2">
    <citation type="submission" date="2025-08" db="UniProtKB">
        <authorList>
            <consortium name="Ensembl"/>
        </authorList>
    </citation>
    <scope>IDENTIFICATION</scope>
</reference>
<reference evidence="7 8" key="1">
    <citation type="submission" date="2021-04" db="EMBL/GenBank/DDBJ databases">
        <authorList>
            <consortium name="Wellcome Sanger Institute Data Sharing"/>
        </authorList>
    </citation>
    <scope>NUCLEOTIDE SEQUENCE [LARGE SCALE GENOMIC DNA]</scope>
</reference>
<proteinExistence type="inferred from homology"/>
<evidence type="ECO:0000259" key="6">
    <source>
        <dbReference type="PROSITE" id="PS50067"/>
    </source>
</evidence>
<dbReference type="InterPro" id="IPR001752">
    <property type="entry name" value="Kinesin_motor_dom"/>
</dbReference>
<dbReference type="GeneTree" id="ENSGT00940000154046"/>
<keyword evidence="4" id="KW-0963">Cytoplasm</keyword>
<dbReference type="GO" id="GO:0007018">
    <property type="term" value="P:microtubule-based movement"/>
    <property type="evidence" value="ECO:0007669"/>
    <property type="project" value="InterPro"/>
</dbReference>
<evidence type="ECO:0000313" key="7">
    <source>
        <dbReference type="Ensembl" id="ENSATEP00000072142.1"/>
    </source>
</evidence>
<comment type="similarity">
    <text evidence="5">Belongs to the TRAFAC class myosin-kinesin ATPase superfamily. Kinesin family.</text>
</comment>
<dbReference type="PROSITE" id="PS50067">
    <property type="entry name" value="KINESIN_MOTOR_2"/>
    <property type="match status" value="1"/>
</dbReference>
<dbReference type="PANTHER" id="PTHR47971:SF20">
    <property type="entry name" value="KINESIN-LIKE PROTEIN KIF24"/>
    <property type="match status" value="1"/>
</dbReference>
<evidence type="ECO:0000256" key="4">
    <source>
        <dbReference type="ARBA" id="ARBA00023212"/>
    </source>
</evidence>
<evidence type="ECO:0000256" key="1">
    <source>
        <dbReference type="ARBA" id="ARBA00004245"/>
    </source>
</evidence>
<dbReference type="InterPro" id="IPR027640">
    <property type="entry name" value="Kinesin-like_fam"/>
</dbReference>
<comment type="subcellular location">
    <subcellularLocation>
        <location evidence="1">Cytoplasm</location>
        <location evidence="1">Cytoskeleton</location>
    </subcellularLocation>
</comment>
<evidence type="ECO:0000256" key="3">
    <source>
        <dbReference type="ARBA" id="ARBA00022840"/>
    </source>
</evidence>
<dbReference type="GO" id="GO:0007019">
    <property type="term" value="P:microtubule depolymerization"/>
    <property type="evidence" value="ECO:0007669"/>
    <property type="project" value="TreeGrafter"/>
</dbReference>
<accession>A0AAQ6IEE9</accession>
<keyword evidence="2" id="KW-0547">Nucleotide-binding</keyword>
<keyword evidence="4" id="KW-0206">Cytoskeleton</keyword>
<dbReference type="Proteomes" id="UP000265040">
    <property type="component" value="Chromosome 9"/>
</dbReference>
<dbReference type="GO" id="GO:0005524">
    <property type="term" value="F:ATP binding"/>
    <property type="evidence" value="ECO:0007669"/>
    <property type="project" value="UniProtKB-KW"/>
</dbReference>
<dbReference type="Ensembl" id="ENSATET00000078010.1">
    <property type="protein sequence ID" value="ENSATEP00000072142.1"/>
    <property type="gene ID" value="ENSATEG00000030484.1"/>
</dbReference>
<keyword evidence="8" id="KW-1185">Reference proteome</keyword>